<proteinExistence type="predicted"/>
<sequence length="73" mass="8290">MCVLIKLTAQENIEILLSILSTFSTLSPSRLLHLLFIFSRLRLLRLFPRGECRGSSINYGIVGTLPIREPFDV</sequence>
<keyword evidence="2" id="KW-1185">Reference proteome</keyword>
<reference evidence="1" key="2">
    <citation type="submission" date="2022-06" db="UniProtKB">
        <authorList>
            <consortium name="EnsemblMetazoa"/>
        </authorList>
    </citation>
    <scope>IDENTIFICATION</scope>
    <source>
        <strain evidence="1">PS312</strain>
    </source>
</reference>
<organism evidence="1 2">
    <name type="scientific">Pristionchus pacificus</name>
    <name type="common">Parasitic nematode worm</name>
    <dbReference type="NCBI Taxonomy" id="54126"/>
    <lineage>
        <taxon>Eukaryota</taxon>
        <taxon>Metazoa</taxon>
        <taxon>Ecdysozoa</taxon>
        <taxon>Nematoda</taxon>
        <taxon>Chromadorea</taxon>
        <taxon>Rhabditida</taxon>
        <taxon>Rhabditina</taxon>
        <taxon>Diplogasteromorpha</taxon>
        <taxon>Diplogasteroidea</taxon>
        <taxon>Neodiplogasteridae</taxon>
        <taxon>Pristionchus</taxon>
    </lineage>
</organism>
<evidence type="ECO:0000313" key="2">
    <source>
        <dbReference type="Proteomes" id="UP000005239"/>
    </source>
</evidence>
<dbReference type="EnsemblMetazoa" id="PPA44767.1">
    <property type="protein sequence ID" value="PPA44767.1"/>
    <property type="gene ID" value="WBGene00283136"/>
</dbReference>
<accession>A0A8R1UZP3</accession>
<dbReference type="AlphaFoldDB" id="A0A2A6BEG6"/>
<name>A0A2A6BEG6_PRIPA</name>
<evidence type="ECO:0000313" key="1">
    <source>
        <dbReference type="EnsemblMetazoa" id="PPA44767.1"/>
    </source>
</evidence>
<protein>
    <submittedName>
        <fullName evidence="1">Uncharacterized protein</fullName>
    </submittedName>
</protein>
<gene>
    <name evidence="1" type="primary">WBGene00283136</name>
</gene>
<reference evidence="2" key="1">
    <citation type="journal article" date="2008" name="Nat. Genet.">
        <title>The Pristionchus pacificus genome provides a unique perspective on nematode lifestyle and parasitism.</title>
        <authorList>
            <person name="Dieterich C."/>
            <person name="Clifton S.W."/>
            <person name="Schuster L.N."/>
            <person name="Chinwalla A."/>
            <person name="Delehaunty K."/>
            <person name="Dinkelacker I."/>
            <person name="Fulton L."/>
            <person name="Fulton R."/>
            <person name="Godfrey J."/>
            <person name="Minx P."/>
            <person name="Mitreva M."/>
            <person name="Roeseler W."/>
            <person name="Tian H."/>
            <person name="Witte H."/>
            <person name="Yang S.P."/>
            <person name="Wilson R.K."/>
            <person name="Sommer R.J."/>
        </authorList>
    </citation>
    <scope>NUCLEOTIDE SEQUENCE [LARGE SCALE GENOMIC DNA]</scope>
    <source>
        <strain evidence="2">PS312</strain>
    </source>
</reference>
<dbReference type="Proteomes" id="UP000005239">
    <property type="component" value="Unassembled WGS sequence"/>
</dbReference>
<accession>A0A2A6BEG6</accession>